<evidence type="ECO:0000313" key="2">
    <source>
        <dbReference type="Proteomes" id="UP000252167"/>
    </source>
</evidence>
<dbReference type="PANTHER" id="PTHR43235">
    <property type="entry name" value="GLUTAMINE AMIDOTRANSFERASE PB2B2.05-RELATED"/>
    <property type="match status" value="1"/>
</dbReference>
<protein>
    <submittedName>
        <fullName evidence="1">Gamma-glutamyl-gamma-aminobutyrate hydrolase family protein</fullName>
    </submittedName>
</protein>
<dbReference type="InterPro" id="IPR029062">
    <property type="entry name" value="Class_I_gatase-like"/>
</dbReference>
<accession>A0A365YDA3</accession>
<gene>
    <name evidence="1" type="ORF">C1H84_12725</name>
</gene>
<dbReference type="GO" id="GO:0005829">
    <property type="term" value="C:cytosol"/>
    <property type="evidence" value="ECO:0007669"/>
    <property type="project" value="TreeGrafter"/>
</dbReference>
<dbReference type="Proteomes" id="UP000252167">
    <property type="component" value="Unassembled WGS sequence"/>
</dbReference>
<dbReference type="InterPro" id="IPR011697">
    <property type="entry name" value="Peptidase_C26"/>
</dbReference>
<dbReference type="Gene3D" id="3.40.50.880">
    <property type="match status" value="1"/>
</dbReference>
<keyword evidence="1" id="KW-0378">Hydrolase</keyword>
<dbReference type="PROSITE" id="PS51273">
    <property type="entry name" value="GATASE_TYPE_1"/>
    <property type="match status" value="1"/>
</dbReference>
<proteinExistence type="predicted"/>
<keyword evidence="2" id="KW-1185">Reference proteome</keyword>
<reference evidence="1 2" key="1">
    <citation type="submission" date="2018-01" db="EMBL/GenBank/DDBJ databases">
        <title>Glutamicibacter soli strain NHPC-3 Whole genome sequence and assembly.</title>
        <authorList>
            <person name="Choudhury P."/>
            <person name="Gupta D."/>
            <person name="Sengupta K."/>
            <person name="Jawed A."/>
            <person name="Sultana N."/>
            <person name="Saha P."/>
        </authorList>
    </citation>
    <scope>NUCLEOTIDE SEQUENCE [LARGE SCALE GENOMIC DNA]</scope>
    <source>
        <strain evidence="1 2">NHPC-3</strain>
    </source>
</reference>
<dbReference type="GO" id="GO:0033969">
    <property type="term" value="F:gamma-glutamyl-gamma-aminobutyrate hydrolase activity"/>
    <property type="evidence" value="ECO:0007669"/>
    <property type="project" value="TreeGrafter"/>
</dbReference>
<evidence type="ECO:0000313" key="1">
    <source>
        <dbReference type="EMBL" id="RBL99993.1"/>
    </source>
</evidence>
<sequence>MEPDMEPMKIAVLHIRDTREHDPGFQLELDELNASAATQILAEGHEPELVATWQLSLEQVQQLVDCSDAVIIMGGEDVDPEFYNGPEDYPGSGTHEPQADRIQIAAIRYAMATGTPLLGICRGMQLLNVALGGTLVQHLHNVQDHRCEGTDPFAQTRVGFVAEALAEDLSSGDLHLCSHHQAIHALGAGLQIAAMSSDGVIEAVVHDSAKATAVQWHPEHSQTAAAQLGPLIRRLAHQHAQPAAGEAEILQHQFAGA</sequence>
<dbReference type="PANTHER" id="PTHR43235:SF1">
    <property type="entry name" value="GLUTAMINE AMIDOTRANSFERASE PB2B2.05-RELATED"/>
    <property type="match status" value="1"/>
</dbReference>
<dbReference type="EMBL" id="POAF01000006">
    <property type="protein sequence ID" value="RBL99993.1"/>
    <property type="molecule type" value="Genomic_DNA"/>
</dbReference>
<dbReference type="Pfam" id="PF07722">
    <property type="entry name" value="Peptidase_C26"/>
    <property type="match status" value="1"/>
</dbReference>
<dbReference type="GO" id="GO:0006598">
    <property type="term" value="P:polyamine catabolic process"/>
    <property type="evidence" value="ECO:0007669"/>
    <property type="project" value="TreeGrafter"/>
</dbReference>
<dbReference type="SUPFAM" id="SSF52317">
    <property type="entry name" value="Class I glutamine amidotransferase-like"/>
    <property type="match status" value="1"/>
</dbReference>
<dbReference type="InterPro" id="IPR044668">
    <property type="entry name" value="PuuD-like"/>
</dbReference>
<comment type="caution">
    <text evidence="1">The sequence shown here is derived from an EMBL/GenBank/DDBJ whole genome shotgun (WGS) entry which is preliminary data.</text>
</comment>
<organism evidence="1 2">
    <name type="scientific">Glutamicibacter soli</name>
    <dbReference type="NCBI Taxonomy" id="453836"/>
    <lineage>
        <taxon>Bacteria</taxon>
        <taxon>Bacillati</taxon>
        <taxon>Actinomycetota</taxon>
        <taxon>Actinomycetes</taxon>
        <taxon>Micrococcales</taxon>
        <taxon>Micrococcaceae</taxon>
        <taxon>Glutamicibacter</taxon>
    </lineage>
</organism>
<name>A0A365YDA3_9MICC</name>
<dbReference type="AlphaFoldDB" id="A0A365YDA3"/>